<evidence type="ECO:0000313" key="6">
    <source>
        <dbReference type="Proteomes" id="UP000721442"/>
    </source>
</evidence>
<evidence type="ECO:0000313" key="5">
    <source>
        <dbReference type="EMBL" id="MBO8407462.1"/>
    </source>
</evidence>
<protein>
    <submittedName>
        <fullName evidence="5">TatD family hydrolase</fullName>
    </submittedName>
</protein>
<keyword evidence="2 4" id="KW-0479">Metal-binding</keyword>
<gene>
    <name evidence="5" type="ORF">IAC77_03315</name>
</gene>
<dbReference type="InterPro" id="IPR001130">
    <property type="entry name" value="TatD-like"/>
</dbReference>
<comment type="similarity">
    <text evidence="1">Belongs to the metallo-dependent hydrolases superfamily. TatD-type hydrolase family.</text>
</comment>
<organism evidence="5 6">
    <name type="scientific">Candidatus Enterousia excrementavium</name>
    <dbReference type="NCBI Taxonomy" id="2840789"/>
    <lineage>
        <taxon>Bacteria</taxon>
        <taxon>Pseudomonadati</taxon>
        <taxon>Pseudomonadota</taxon>
        <taxon>Alphaproteobacteria</taxon>
        <taxon>Candidatus Enterousia</taxon>
    </lineage>
</organism>
<dbReference type="InterPro" id="IPR015991">
    <property type="entry name" value="TatD/YcfH-like"/>
</dbReference>
<feature type="binding site" evidence="4">
    <location>
        <position position="90"/>
    </location>
    <ligand>
        <name>a divalent metal cation</name>
        <dbReference type="ChEBI" id="CHEBI:60240"/>
        <label>1</label>
    </ligand>
</feature>
<sequence>MFIDTHCHLTDNYVTGDLHDVIARAGAAGVGMIICPTANPNDIDDAIKIAENHDNIFATVGIHPEYAGVDATQYLTDEVLNNPRVVGIGEIGLDYHGGGDNRAAQIKLFEQQLELAKKHNLPVAIHTRDAESDTAAILTGDVRGVMHCFTSSWDLAKTMLNRGFYFSASGILTFKNAADIRETFAKIPADRIVIETDSPYCAPVPYRGKTCEPAFVIETARVLADVKGLQLADLESILYENTMNLYPKCHVK</sequence>
<dbReference type="Pfam" id="PF01026">
    <property type="entry name" value="TatD_DNase"/>
    <property type="match status" value="1"/>
</dbReference>
<dbReference type="Proteomes" id="UP000721442">
    <property type="component" value="Unassembled WGS sequence"/>
</dbReference>
<dbReference type="SUPFAM" id="SSF51556">
    <property type="entry name" value="Metallo-dependent hydrolases"/>
    <property type="match status" value="1"/>
</dbReference>
<dbReference type="Gene3D" id="3.20.20.140">
    <property type="entry name" value="Metal-dependent hydrolases"/>
    <property type="match status" value="1"/>
</dbReference>
<evidence type="ECO:0000256" key="3">
    <source>
        <dbReference type="ARBA" id="ARBA00022801"/>
    </source>
</evidence>
<reference evidence="5" key="2">
    <citation type="journal article" date="2021" name="PeerJ">
        <title>Extensive microbial diversity within the chicken gut microbiome revealed by metagenomics and culture.</title>
        <authorList>
            <person name="Gilroy R."/>
            <person name="Ravi A."/>
            <person name="Getino M."/>
            <person name="Pursley I."/>
            <person name="Horton D.L."/>
            <person name="Alikhan N.F."/>
            <person name="Baker D."/>
            <person name="Gharbi K."/>
            <person name="Hall N."/>
            <person name="Watson M."/>
            <person name="Adriaenssens E.M."/>
            <person name="Foster-Nyarko E."/>
            <person name="Jarju S."/>
            <person name="Secka A."/>
            <person name="Antonio M."/>
            <person name="Oren A."/>
            <person name="Chaudhuri R.R."/>
            <person name="La Ragione R."/>
            <person name="Hildebrand F."/>
            <person name="Pallen M.J."/>
        </authorList>
    </citation>
    <scope>NUCLEOTIDE SEQUENCE</scope>
    <source>
        <strain evidence="5">B1-16210</strain>
    </source>
</reference>
<feature type="binding site" evidence="4">
    <location>
        <position position="126"/>
    </location>
    <ligand>
        <name>a divalent metal cation</name>
        <dbReference type="ChEBI" id="CHEBI:60240"/>
        <label>2</label>
    </ligand>
</feature>
<dbReference type="AlphaFoldDB" id="A0A940IC83"/>
<dbReference type="PANTHER" id="PTHR46124">
    <property type="entry name" value="D-AMINOACYL-TRNA DEACYLASE"/>
    <property type="match status" value="1"/>
</dbReference>
<evidence type="ECO:0000256" key="4">
    <source>
        <dbReference type="PIRSR" id="PIRSR005902-1"/>
    </source>
</evidence>
<feature type="binding site" evidence="4">
    <location>
        <position position="8"/>
    </location>
    <ligand>
        <name>a divalent metal cation</name>
        <dbReference type="ChEBI" id="CHEBI:60240"/>
        <label>1</label>
    </ligand>
</feature>
<evidence type="ECO:0000256" key="1">
    <source>
        <dbReference type="ARBA" id="ARBA00009275"/>
    </source>
</evidence>
<dbReference type="GO" id="GO:0004536">
    <property type="term" value="F:DNA nuclease activity"/>
    <property type="evidence" value="ECO:0007669"/>
    <property type="project" value="InterPro"/>
</dbReference>
<name>A0A940IC83_9PROT</name>
<feature type="binding site" evidence="4">
    <location>
        <position position="197"/>
    </location>
    <ligand>
        <name>a divalent metal cation</name>
        <dbReference type="ChEBI" id="CHEBI:60240"/>
        <label>1</label>
    </ligand>
</feature>
<dbReference type="NCBIfam" id="TIGR00010">
    <property type="entry name" value="YchF/TatD family DNA exonuclease"/>
    <property type="match status" value="1"/>
</dbReference>
<keyword evidence="3 5" id="KW-0378">Hydrolase</keyword>
<feature type="binding site" evidence="4">
    <location>
        <position position="147"/>
    </location>
    <ligand>
        <name>a divalent metal cation</name>
        <dbReference type="ChEBI" id="CHEBI:60240"/>
        <label>2</label>
    </ligand>
</feature>
<dbReference type="FunFam" id="3.20.20.140:FF:000005">
    <property type="entry name" value="TatD family hydrolase"/>
    <property type="match status" value="1"/>
</dbReference>
<reference evidence="5" key="1">
    <citation type="submission" date="2020-10" db="EMBL/GenBank/DDBJ databases">
        <authorList>
            <person name="Gilroy R."/>
        </authorList>
    </citation>
    <scope>NUCLEOTIDE SEQUENCE</scope>
    <source>
        <strain evidence="5">B1-16210</strain>
    </source>
</reference>
<dbReference type="EMBL" id="JADINE010000041">
    <property type="protein sequence ID" value="MBO8407462.1"/>
    <property type="molecule type" value="Genomic_DNA"/>
</dbReference>
<feature type="binding site" evidence="4">
    <location>
        <position position="6"/>
    </location>
    <ligand>
        <name>a divalent metal cation</name>
        <dbReference type="ChEBI" id="CHEBI:60240"/>
        <label>1</label>
    </ligand>
</feature>
<dbReference type="PANTHER" id="PTHR46124:SF2">
    <property type="entry name" value="D-AMINOACYL-TRNA DEACYLASE"/>
    <property type="match status" value="1"/>
</dbReference>
<dbReference type="PIRSF" id="PIRSF005902">
    <property type="entry name" value="DNase_TatD"/>
    <property type="match status" value="1"/>
</dbReference>
<dbReference type="InterPro" id="IPR032466">
    <property type="entry name" value="Metal_Hydrolase"/>
</dbReference>
<evidence type="ECO:0000256" key="2">
    <source>
        <dbReference type="ARBA" id="ARBA00022723"/>
    </source>
</evidence>
<dbReference type="GO" id="GO:0016788">
    <property type="term" value="F:hydrolase activity, acting on ester bonds"/>
    <property type="evidence" value="ECO:0007669"/>
    <property type="project" value="InterPro"/>
</dbReference>
<dbReference type="GO" id="GO:0005829">
    <property type="term" value="C:cytosol"/>
    <property type="evidence" value="ECO:0007669"/>
    <property type="project" value="TreeGrafter"/>
</dbReference>
<comment type="caution">
    <text evidence="5">The sequence shown here is derived from an EMBL/GenBank/DDBJ whole genome shotgun (WGS) entry which is preliminary data.</text>
</comment>
<proteinExistence type="inferred from homology"/>
<accession>A0A940IC83</accession>
<dbReference type="CDD" id="cd01310">
    <property type="entry name" value="TatD_DNAse"/>
    <property type="match status" value="1"/>
</dbReference>
<dbReference type="GO" id="GO:0046872">
    <property type="term" value="F:metal ion binding"/>
    <property type="evidence" value="ECO:0007669"/>
    <property type="project" value="UniProtKB-KW"/>
</dbReference>